<dbReference type="InterPro" id="IPR050660">
    <property type="entry name" value="NEK_Ser/Thr_kinase"/>
</dbReference>
<dbReference type="OrthoDB" id="3454170at2"/>
<keyword evidence="4 8" id="KW-0418">Kinase</keyword>
<dbReference type="PANTHER" id="PTHR43671:SF13">
    <property type="entry name" value="SERINE_THREONINE-PROTEIN KINASE NEK2"/>
    <property type="match status" value="1"/>
</dbReference>
<feature type="compositionally biased region" description="Basic and acidic residues" evidence="6">
    <location>
        <begin position="337"/>
        <end position="415"/>
    </location>
</feature>
<dbReference type="InterPro" id="IPR000719">
    <property type="entry name" value="Prot_kinase_dom"/>
</dbReference>
<evidence type="ECO:0000256" key="6">
    <source>
        <dbReference type="SAM" id="MobiDB-lite"/>
    </source>
</evidence>
<keyword evidence="2" id="KW-0808">Transferase</keyword>
<dbReference type="PROSITE" id="PS50011">
    <property type="entry name" value="PROTEIN_KINASE_DOM"/>
    <property type="match status" value="1"/>
</dbReference>
<feature type="region of interest" description="Disordered" evidence="6">
    <location>
        <begin position="501"/>
        <end position="545"/>
    </location>
</feature>
<dbReference type="SMART" id="SM00220">
    <property type="entry name" value="S_TKc"/>
    <property type="match status" value="1"/>
</dbReference>
<feature type="compositionally biased region" description="Low complexity" evidence="6">
    <location>
        <begin position="416"/>
        <end position="429"/>
    </location>
</feature>
<dbReference type="GO" id="GO:0005524">
    <property type="term" value="F:ATP binding"/>
    <property type="evidence" value="ECO:0007669"/>
    <property type="project" value="UniProtKB-KW"/>
</dbReference>
<accession>A0A5J6FCB0</accession>
<evidence type="ECO:0000256" key="1">
    <source>
        <dbReference type="ARBA" id="ARBA00012513"/>
    </source>
</evidence>
<evidence type="ECO:0000259" key="7">
    <source>
        <dbReference type="PROSITE" id="PS50011"/>
    </source>
</evidence>
<evidence type="ECO:0000313" key="9">
    <source>
        <dbReference type="Proteomes" id="UP000326178"/>
    </source>
</evidence>
<dbReference type="PROSITE" id="PS00108">
    <property type="entry name" value="PROTEIN_KINASE_ST"/>
    <property type="match status" value="1"/>
</dbReference>
<evidence type="ECO:0000256" key="4">
    <source>
        <dbReference type="ARBA" id="ARBA00022777"/>
    </source>
</evidence>
<dbReference type="PANTHER" id="PTHR43671">
    <property type="entry name" value="SERINE/THREONINE-PROTEIN KINASE NEK"/>
    <property type="match status" value="1"/>
</dbReference>
<dbReference type="Proteomes" id="UP000326178">
    <property type="component" value="Chromosome"/>
</dbReference>
<keyword evidence="5" id="KW-0067">ATP-binding</keyword>
<dbReference type="SUPFAM" id="SSF56112">
    <property type="entry name" value="Protein kinase-like (PK-like)"/>
    <property type="match status" value="1"/>
</dbReference>
<dbReference type="InterPro" id="IPR011009">
    <property type="entry name" value="Kinase-like_dom_sf"/>
</dbReference>
<evidence type="ECO:0000313" key="8">
    <source>
        <dbReference type="EMBL" id="QEU72605.1"/>
    </source>
</evidence>
<feature type="domain" description="Protein kinase" evidence="7">
    <location>
        <begin position="20"/>
        <end position="270"/>
    </location>
</feature>
<protein>
    <recommendedName>
        <fullName evidence="1">non-specific serine/threonine protein kinase</fullName>
        <ecNumber evidence="1">2.7.11.1</ecNumber>
    </recommendedName>
</protein>
<dbReference type="KEGG" id="snk:CP967_11915"/>
<dbReference type="AlphaFoldDB" id="A0A5J6FCB0"/>
<dbReference type="InterPro" id="IPR008271">
    <property type="entry name" value="Ser/Thr_kinase_AS"/>
</dbReference>
<dbReference type="RefSeq" id="WP_150487952.1">
    <property type="nucleotide sequence ID" value="NZ_BMUV01000001.1"/>
</dbReference>
<name>A0A5J6FCB0_9ACTN</name>
<sequence length="708" mass="76692">MTGAQVDPLDGGDPEALGPYRLLGRLASGGMGRIYLARGADGRLAAVKTLLAEGVVSQVDRRRFEREVTLAQRVDSDFTARVRDADSKADRPWMAIDYIAAPSLSQLVRTAGVLPASAVRWLAAGTSQALVTLHEQGVVHRDVKPQNILLPLAGPRVIDFGISHANDITRTSLTLGTIAFTSPEQARGERSTAASDVYSLGATLFHLALGRPPYRADGDTLVLLARVQRGELHLDGLPKELVSLIRPCLEVEPGNRPRPAELLARFRESLAGLPASQDGGRWLPQRWTSLITAYERQGERLARGGVIGAADPGDGADGRPTDVLPPQGPPQPPTRVLPEEQARREREERGQREREERGQREREERERLEREKREGEQREKRERKDRAERERRERAERARRDRAHRERREREERARLAAVARARASGSAQPPQPSAPDPAPAPAPRQPSSPGPAGPPGRARSAPLPDPSPPAPPRRKPSNWSWLFVPLVVVLILYWMNSAEDSGSGGSGPGSSGGSVSGTGLSGTGTGSGTGGGAPPEPTPGAADAAFLGVSGGDCLTAYDDGYGNWSTDVPRKTGCDAADAYLRVTSAHRGAAGSKCPDDVGASWWYHSGSRAAYSTTLCVVRQFRTGQCFVAERTGREITDSRPLTVWSCTKDTVPEGYNAILQITARYRSQSSYPAGFCAQNGSDRNYYWYYEVDDGEAVICLRQV</sequence>
<evidence type="ECO:0000256" key="3">
    <source>
        <dbReference type="ARBA" id="ARBA00022741"/>
    </source>
</evidence>
<feature type="compositionally biased region" description="Pro residues" evidence="6">
    <location>
        <begin position="430"/>
        <end position="455"/>
    </location>
</feature>
<dbReference type="Gene3D" id="3.30.200.20">
    <property type="entry name" value="Phosphorylase Kinase, domain 1"/>
    <property type="match status" value="1"/>
</dbReference>
<dbReference type="EC" id="2.7.11.1" evidence="1"/>
<dbReference type="Pfam" id="PF00069">
    <property type="entry name" value="Pkinase"/>
    <property type="match status" value="1"/>
</dbReference>
<reference evidence="8 9" key="1">
    <citation type="submission" date="2017-09" db="EMBL/GenBank/DDBJ databases">
        <authorList>
            <person name="Lee N."/>
            <person name="Cho B.-K."/>
        </authorList>
    </citation>
    <scope>NUCLEOTIDE SEQUENCE [LARGE SCALE GENOMIC DNA]</scope>
    <source>
        <strain evidence="8 9">ATCC 12769</strain>
    </source>
</reference>
<feature type="compositionally biased region" description="Pro residues" evidence="6">
    <location>
        <begin position="326"/>
        <end position="335"/>
    </location>
</feature>
<keyword evidence="8" id="KW-0723">Serine/threonine-protein kinase</keyword>
<feature type="compositionally biased region" description="Gly residues" evidence="6">
    <location>
        <begin position="503"/>
        <end position="534"/>
    </location>
</feature>
<feature type="region of interest" description="Disordered" evidence="6">
    <location>
        <begin position="305"/>
        <end position="479"/>
    </location>
</feature>
<dbReference type="Gene3D" id="1.10.510.10">
    <property type="entry name" value="Transferase(Phosphotransferase) domain 1"/>
    <property type="match status" value="1"/>
</dbReference>
<evidence type="ECO:0000256" key="5">
    <source>
        <dbReference type="ARBA" id="ARBA00022840"/>
    </source>
</evidence>
<organism evidence="8 9">
    <name type="scientific">Streptomyces nitrosporeus</name>
    <dbReference type="NCBI Taxonomy" id="28894"/>
    <lineage>
        <taxon>Bacteria</taxon>
        <taxon>Bacillati</taxon>
        <taxon>Actinomycetota</taxon>
        <taxon>Actinomycetes</taxon>
        <taxon>Kitasatosporales</taxon>
        <taxon>Streptomycetaceae</taxon>
        <taxon>Streptomyces</taxon>
    </lineage>
</organism>
<gene>
    <name evidence="8" type="ORF">CP967_11915</name>
</gene>
<dbReference type="EMBL" id="CP023702">
    <property type="protein sequence ID" value="QEU72605.1"/>
    <property type="molecule type" value="Genomic_DNA"/>
</dbReference>
<evidence type="ECO:0000256" key="2">
    <source>
        <dbReference type="ARBA" id="ARBA00022679"/>
    </source>
</evidence>
<dbReference type="CDD" id="cd14014">
    <property type="entry name" value="STKc_PknB_like"/>
    <property type="match status" value="1"/>
</dbReference>
<dbReference type="GO" id="GO:0004674">
    <property type="term" value="F:protein serine/threonine kinase activity"/>
    <property type="evidence" value="ECO:0007669"/>
    <property type="project" value="UniProtKB-KW"/>
</dbReference>
<proteinExistence type="predicted"/>
<keyword evidence="3" id="KW-0547">Nucleotide-binding</keyword>
<keyword evidence="9" id="KW-1185">Reference proteome</keyword>